<keyword evidence="5 7" id="KW-0472">Membrane</keyword>
<evidence type="ECO:0000256" key="1">
    <source>
        <dbReference type="ARBA" id="ARBA00004141"/>
    </source>
</evidence>
<gene>
    <name evidence="8" type="ORF">NXF25_010643</name>
</gene>
<name>A0AAW1BKC1_CROAD</name>
<sequence>MYAFRGKSLRRVCVSVRCARMTFHIRTLRLPAAHTPARCHITTALLIVFLASGRGQLFPGCGGRQENGFLPKPNRSREEMKAGGEENVGAPSVEPLQRSSVSSKKMANFKGHALPGSFFLLIGLWWSVKYPFRYFYQRRKSISLGSKAGFQRLEFTEGIIKVVFALIGMMAEQFVPDGPHLKLYNYEKKQWNYLMNWQHATMYLFYGISGLVDIVTHSTNILPEALDRMMLSLAVFVEGFLFYYHIHGRSMLDFHVHQLLLITIFGGAICIFLEVFFHNSIVLEMFRTSLCILQGSWFWQIGFVLYSPSGSPEWSQVDHSNIMFLTMCYCWHYAIILLIMAVNYILVSWVVRTKIMQVPSMEIGLLKTSEREQESEDEI</sequence>
<feature type="transmembrane region" description="Helical" evidence="7">
    <location>
        <begin position="195"/>
        <end position="216"/>
    </location>
</feature>
<dbReference type="Pfam" id="PF04819">
    <property type="entry name" value="DUF716"/>
    <property type="match status" value="1"/>
</dbReference>
<keyword evidence="3 7" id="KW-0812">Transmembrane</keyword>
<feature type="transmembrane region" description="Helical" evidence="7">
    <location>
        <begin position="289"/>
        <end position="307"/>
    </location>
</feature>
<feature type="region of interest" description="Disordered" evidence="6">
    <location>
        <begin position="68"/>
        <end position="94"/>
    </location>
</feature>
<dbReference type="GO" id="GO:0016020">
    <property type="term" value="C:membrane"/>
    <property type="evidence" value="ECO:0007669"/>
    <property type="project" value="UniProtKB-SubCell"/>
</dbReference>
<comment type="similarity">
    <text evidence="2">Belongs to the TMEM45 family.</text>
</comment>
<feature type="transmembrane region" description="Helical" evidence="7">
    <location>
        <begin position="228"/>
        <end position="246"/>
    </location>
</feature>
<evidence type="ECO:0000256" key="4">
    <source>
        <dbReference type="ARBA" id="ARBA00022989"/>
    </source>
</evidence>
<feature type="transmembrane region" description="Helical" evidence="7">
    <location>
        <begin position="113"/>
        <end position="132"/>
    </location>
</feature>
<keyword evidence="4 7" id="KW-1133">Transmembrane helix</keyword>
<feature type="transmembrane region" description="Helical" evidence="7">
    <location>
        <begin position="322"/>
        <end position="351"/>
    </location>
</feature>
<evidence type="ECO:0000313" key="9">
    <source>
        <dbReference type="Proteomes" id="UP001474421"/>
    </source>
</evidence>
<feature type="compositionally biased region" description="Basic and acidic residues" evidence="6">
    <location>
        <begin position="75"/>
        <end position="84"/>
    </location>
</feature>
<evidence type="ECO:0000256" key="6">
    <source>
        <dbReference type="SAM" id="MobiDB-lite"/>
    </source>
</evidence>
<comment type="subcellular location">
    <subcellularLocation>
        <location evidence="1">Membrane</location>
        <topology evidence="1">Multi-pass membrane protein</topology>
    </subcellularLocation>
</comment>
<protein>
    <submittedName>
        <fullName evidence="8">Transmembrane protein 45A</fullName>
    </submittedName>
</protein>
<dbReference type="PANTHER" id="PTHR16007">
    <property type="entry name" value="EPIDIDYMAL MEMBRANE PROTEIN E9-RELATED"/>
    <property type="match status" value="1"/>
</dbReference>
<accession>A0AAW1BKC1</accession>
<evidence type="ECO:0000256" key="3">
    <source>
        <dbReference type="ARBA" id="ARBA00022692"/>
    </source>
</evidence>
<feature type="transmembrane region" description="Helical" evidence="7">
    <location>
        <begin position="153"/>
        <end position="175"/>
    </location>
</feature>
<dbReference type="Proteomes" id="UP001474421">
    <property type="component" value="Unassembled WGS sequence"/>
</dbReference>
<dbReference type="PANTHER" id="PTHR16007:SF21">
    <property type="entry name" value="TRANSMEMBRANE PROTEIN 45A"/>
    <property type="match status" value="1"/>
</dbReference>
<reference evidence="8 9" key="1">
    <citation type="journal article" date="2024" name="Proc. Natl. Acad. Sci. U.S.A.">
        <title>The genetic regulatory architecture and epigenomic basis for age-related changes in rattlesnake venom.</title>
        <authorList>
            <person name="Hogan M.P."/>
            <person name="Holding M.L."/>
            <person name="Nystrom G.S."/>
            <person name="Colston T.J."/>
            <person name="Bartlett D.A."/>
            <person name="Mason A.J."/>
            <person name="Ellsworth S.A."/>
            <person name="Rautsaw R.M."/>
            <person name="Lawrence K.C."/>
            <person name="Strickland J.L."/>
            <person name="He B."/>
            <person name="Fraser P."/>
            <person name="Margres M.J."/>
            <person name="Gilbert D.M."/>
            <person name="Gibbs H.L."/>
            <person name="Parkinson C.L."/>
            <person name="Rokyta D.R."/>
        </authorList>
    </citation>
    <scope>NUCLEOTIDE SEQUENCE [LARGE SCALE GENOMIC DNA]</scope>
    <source>
        <strain evidence="8">DRR0105</strain>
    </source>
</reference>
<evidence type="ECO:0000256" key="2">
    <source>
        <dbReference type="ARBA" id="ARBA00006948"/>
    </source>
</evidence>
<organism evidence="8 9">
    <name type="scientific">Crotalus adamanteus</name>
    <name type="common">Eastern diamondback rattlesnake</name>
    <dbReference type="NCBI Taxonomy" id="8729"/>
    <lineage>
        <taxon>Eukaryota</taxon>
        <taxon>Metazoa</taxon>
        <taxon>Chordata</taxon>
        <taxon>Craniata</taxon>
        <taxon>Vertebrata</taxon>
        <taxon>Euteleostomi</taxon>
        <taxon>Lepidosauria</taxon>
        <taxon>Squamata</taxon>
        <taxon>Bifurcata</taxon>
        <taxon>Unidentata</taxon>
        <taxon>Episquamata</taxon>
        <taxon>Toxicofera</taxon>
        <taxon>Serpentes</taxon>
        <taxon>Colubroidea</taxon>
        <taxon>Viperidae</taxon>
        <taxon>Crotalinae</taxon>
        <taxon>Crotalus</taxon>
    </lineage>
</organism>
<comment type="caution">
    <text evidence="8">The sequence shown here is derived from an EMBL/GenBank/DDBJ whole genome shotgun (WGS) entry which is preliminary data.</text>
</comment>
<dbReference type="AlphaFoldDB" id="A0AAW1BKC1"/>
<feature type="transmembrane region" description="Helical" evidence="7">
    <location>
        <begin position="258"/>
        <end position="277"/>
    </location>
</feature>
<dbReference type="InterPro" id="IPR042127">
    <property type="entry name" value="TMEM45"/>
</dbReference>
<evidence type="ECO:0000256" key="7">
    <source>
        <dbReference type="SAM" id="Phobius"/>
    </source>
</evidence>
<keyword evidence="9" id="KW-1185">Reference proteome</keyword>
<dbReference type="EMBL" id="JAOTOJ010000004">
    <property type="protein sequence ID" value="KAK9402287.1"/>
    <property type="molecule type" value="Genomic_DNA"/>
</dbReference>
<proteinExistence type="inferred from homology"/>
<evidence type="ECO:0000256" key="5">
    <source>
        <dbReference type="ARBA" id="ARBA00023136"/>
    </source>
</evidence>
<evidence type="ECO:0000313" key="8">
    <source>
        <dbReference type="EMBL" id="KAK9402287.1"/>
    </source>
</evidence>
<dbReference type="InterPro" id="IPR006904">
    <property type="entry name" value="DUF716"/>
</dbReference>